<dbReference type="Proteomes" id="UP001219297">
    <property type="component" value="Unassembled WGS sequence"/>
</dbReference>
<comment type="caution">
    <text evidence="1">The sequence shown here is derived from an EMBL/GenBank/DDBJ whole genome shotgun (WGS) entry which is preliminary data.</text>
</comment>
<keyword evidence="2" id="KW-1185">Reference proteome</keyword>
<sequence>MVRLVCAGPAVRLACAVPVVRLVCAGPAVRLACAVPVVRKPNHCSKSLCRLGVPAWHAGGGEVFF</sequence>
<name>A0ABT5V8L7_9ACTO</name>
<proteinExistence type="predicted"/>
<evidence type="ECO:0000313" key="2">
    <source>
        <dbReference type="Proteomes" id="UP001219297"/>
    </source>
</evidence>
<evidence type="ECO:0008006" key="3">
    <source>
        <dbReference type="Google" id="ProtNLM"/>
    </source>
</evidence>
<reference evidence="1 2" key="1">
    <citation type="submission" date="2023-02" db="EMBL/GenBank/DDBJ databases">
        <title>Defining the Infant Male Urobiome and Moving Towards Mechanisms in Urobiome Research.</title>
        <authorList>
            <person name="Reasoner S."/>
            <person name="Flores V."/>
            <person name="Van Horn G."/>
            <person name="Morales G."/>
            <person name="Peard L."/>
            <person name="Abelson B."/>
            <person name="Manuel C."/>
            <person name="Lee J."/>
            <person name="Baker B."/>
            <person name="Williams T."/>
            <person name="Schmitz J."/>
            <person name="Clayton D."/>
            <person name="Hadjifrangiskou M."/>
        </authorList>
    </citation>
    <scope>NUCLEOTIDE SEQUENCE [LARGE SCALE GENOMIC DNA]</scope>
    <source>
        <strain evidence="1 2">AS1053</strain>
    </source>
</reference>
<accession>A0ABT5V8L7</accession>
<protein>
    <recommendedName>
        <fullName evidence="3">Secreted protein</fullName>
    </recommendedName>
</protein>
<gene>
    <name evidence="1" type="ORF">PWJ81_08915</name>
</gene>
<organism evidence="1 2">
    <name type="scientific">Actinotignum sanguinis</name>
    <dbReference type="NCBI Taxonomy" id="1445614"/>
    <lineage>
        <taxon>Bacteria</taxon>
        <taxon>Bacillati</taxon>
        <taxon>Actinomycetota</taxon>
        <taxon>Actinomycetes</taxon>
        <taxon>Actinomycetales</taxon>
        <taxon>Actinomycetaceae</taxon>
        <taxon>Actinotignum</taxon>
    </lineage>
</organism>
<dbReference type="EMBL" id="JARBHI010000028">
    <property type="protein sequence ID" value="MDE1657186.1"/>
    <property type="molecule type" value="Genomic_DNA"/>
</dbReference>
<evidence type="ECO:0000313" key="1">
    <source>
        <dbReference type="EMBL" id="MDE1657186.1"/>
    </source>
</evidence>